<proteinExistence type="predicted"/>
<protein>
    <submittedName>
        <fullName evidence="2">Uncharacterized protein</fullName>
    </submittedName>
</protein>
<dbReference type="InterPro" id="IPR039708">
    <property type="entry name" value="MT1774/Rv1733c-like"/>
</dbReference>
<evidence type="ECO:0000313" key="3">
    <source>
        <dbReference type="Proteomes" id="UP000305238"/>
    </source>
</evidence>
<organism evidence="2 3">
    <name type="scientific">Actinomadura geliboluensis</name>
    <dbReference type="NCBI Taxonomy" id="882440"/>
    <lineage>
        <taxon>Bacteria</taxon>
        <taxon>Bacillati</taxon>
        <taxon>Actinomycetota</taxon>
        <taxon>Actinomycetes</taxon>
        <taxon>Streptosporangiales</taxon>
        <taxon>Thermomonosporaceae</taxon>
        <taxon>Actinomadura</taxon>
    </lineage>
</organism>
<dbReference type="RefSeq" id="WP_138642378.1">
    <property type="nucleotide sequence ID" value="NZ_JASWDG010000164.1"/>
</dbReference>
<dbReference type="EMBL" id="VCKZ01000744">
    <property type="protein sequence ID" value="TMR22045.1"/>
    <property type="molecule type" value="Genomic_DNA"/>
</dbReference>
<accession>A0A5S4FN03</accession>
<feature type="transmembrane region" description="Helical" evidence="1">
    <location>
        <begin position="141"/>
        <end position="163"/>
    </location>
</feature>
<evidence type="ECO:0000256" key="1">
    <source>
        <dbReference type="SAM" id="Phobius"/>
    </source>
</evidence>
<name>A0A5S4FN03_9ACTN</name>
<comment type="caution">
    <text evidence="2">The sequence shown here is derived from an EMBL/GenBank/DDBJ whole genome shotgun (WGS) entry which is preliminary data.</text>
</comment>
<keyword evidence="3" id="KW-1185">Reference proteome</keyword>
<dbReference type="AlphaFoldDB" id="A0A5S4FN03"/>
<reference evidence="2 3" key="1">
    <citation type="submission" date="2019-05" db="EMBL/GenBank/DDBJ databases">
        <title>Draft genome sequence of Actinomadura geliboluensis A8036.</title>
        <authorList>
            <person name="Saricaoglu S."/>
            <person name="Isik K."/>
        </authorList>
    </citation>
    <scope>NUCLEOTIDE SEQUENCE [LARGE SCALE GENOMIC DNA]</scope>
    <source>
        <strain evidence="2 3">A8036</strain>
    </source>
</reference>
<keyword evidence="1" id="KW-1133">Transmembrane helix</keyword>
<evidence type="ECO:0000313" key="2">
    <source>
        <dbReference type="EMBL" id="TMR22045.1"/>
    </source>
</evidence>
<feature type="transmembrane region" description="Helical" evidence="1">
    <location>
        <begin position="35"/>
        <end position="58"/>
    </location>
</feature>
<dbReference type="Proteomes" id="UP000305238">
    <property type="component" value="Unassembled WGS sequence"/>
</dbReference>
<dbReference type="PANTHER" id="PTHR42305:SF1">
    <property type="entry name" value="MEMBRANE PROTEIN RV1733C-RELATED"/>
    <property type="match status" value="1"/>
</dbReference>
<sequence>MKRARMRARADRWRRSLGLDGNDLRRDVDRAQRRLGVILLMIFSGIAPPLAVHTAWIVHDSGVRAERYEAATWHRVDATAVKIKQVKGRHQVTVAWTEPGGTRRTGDYTTLRGPDIGTRVRVWAGPGTVSLLPPRDHSRTLAQTGLAVAGVALATAAPLLGLYRLARRRYDRRRDQLWDAAWARLDNHHIGP</sequence>
<keyword evidence="1" id="KW-0812">Transmembrane</keyword>
<dbReference type="PANTHER" id="PTHR42305">
    <property type="entry name" value="MEMBRANE PROTEIN RV1733C-RELATED"/>
    <property type="match status" value="1"/>
</dbReference>
<keyword evidence="1" id="KW-0472">Membrane</keyword>
<dbReference type="OrthoDB" id="3480079at2"/>
<gene>
    <name evidence="2" type="ORF">ETD96_43975</name>
</gene>